<evidence type="ECO:0000313" key="7">
    <source>
        <dbReference type="EMBL" id="AXE38035.1"/>
    </source>
</evidence>
<evidence type="ECO:0000256" key="2">
    <source>
        <dbReference type="ARBA" id="ARBA00023015"/>
    </source>
</evidence>
<feature type="domain" description="HTH tetR-type" evidence="6">
    <location>
        <begin position="12"/>
        <end position="72"/>
    </location>
</feature>
<dbReference type="KEGG" id="acij:JS278_00848"/>
<keyword evidence="4" id="KW-0804">Transcription</keyword>
<keyword evidence="3 5" id="KW-0238">DNA-binding</keyword>
<dbReference type="SUPFAM" id="SSF48498">
    <property type="entry name" value="Tetracyclin repressor-like, C-terminal domain"/>
    <property type="match status" value="1"/>
</dbReference>
<dbReference type="PANTHER" id="PTHR30055:SF151">
    <property type="entry name" value="TRANSCRIPTIONAL REGULATORY PROTEIN"/>
    <property type="match status" value="1"/>
</dbReference>
<evidence type="ECO:0000256" key="5">
    <source>
        <dbReference type="PROSITE-ProRule" id="PRU00335"/>
    </source>
</evidence>
<keyword evidence="2" id="KW-0805">Transcription regulation</keyword>
<dbReference type="GO" id="GO:0045892">
    <property type="term" value="P:negative regulation of DNA-templated transcription"/>
    <property type="evidence" value="ECO:0007669"/>
    <property type="project" value="InterPro"/>
</dbReference>
<dbReference type="OrthoDB" id="2570341at2"/>
<dbReference type="InterPro" id="IPR004111">
    <property type="entry name" value="Repressor_TetR_C"/>
</dbReference>
<dbReference type="PANTHER" id="PTHR30055">
    <property type="entry name" value="HTH-TYPE TRANSCRIPTIONAL REGULATOR RUTR"/>
    <property type="match status" value="1"/>
</dbReference>
<protein>
    <submittedName>
        <fullName evidence="7">Tetracycline repressor protein class D</fullName>
    </submittedName>
</protein>
<dbReference type="InterPro" id="IPR009057">
    <property type="entry name" value="Homeodomain-like_sf"/>
</dbReference>
<evidence type="ECO:0000259" key="6">
    <source>
        <dbReference type="PROSITE" id="PS50977"/>
    </source>
</evidence>
<proteinExistence type="predicted"/>
<dbReference type="Proteomes" id="UP000251995">
    <property type="component" value="Chromosome"/>
</dbReference>
<evidence type="ECO:0000256" key="3">
    <source>
        <dbReference type="ARBA" id="ARBA00023125"/>
    </source>
</evidence>
<dbReference type="Gene3D" id="1.10.357.10">
    <property type="entry name" value="Tetracycline Repressor, domain 2"/>
    <property type="match status" value="1"/>
</dbReference>
<dbReference type="InterPro" id="IPR050109">
    <property type="entry name" value="HTH-type_TetR-like_transc_reg"/>
</dbReference>
<dbReference type="Pfam" id="PF00440">
    <property type="entry name" value="TetR_N"/>
    <property type="match status" value="1"/>
</dbReference>
<keyword evidence="8" id="KW-1185">Reference proteome</keyword>
<keyword evidence="1" id="KW-0678">Repressor</keyword>
<dbReference type="InterPro" id="IPR003012">
    <property type="entry name" value="Tet_transcr_reg_TetR"/>
</dbReference>
<dbReference type="PRINTS" id="PR00400">
    <property type="entry name" value="TETREPRESSOR"/>
</dbReference>
<dbReference type="InterPro" id="IPR036271">
    <property type="entry name" value="Tet_transcr_reg_TetR-rel_C_sf"/>
</dbReference>
<name>A0A344URY7_9ACTN</name>
<organism evidence="7 8">
    <name type="scientific">Acidipropionibacterium virtanenii</name>
    <dbReference type="NCBI Taxonomy" id="2057246"/>
    <lineage>
        <taxon>Bacteria</taxon>
        <taxon>Bacillati</taxon>
        <taxon>Actinomycetota</taxon>
        <taxon>Actinomycetes</taxon>
        <taxon>Propionibacteriales</taxon>
        <taxon>Propionibacteriaceae</taxon>
        <taxon>Acidipropionibacterium</taxon>
    </lineage>
</organism>
<evidence type="ECO:0000256" key="4">
    <source>
        <dbReference type="ARBA" id="ARBA00023163"/>
    </source>
</evidence>
<dbReference type="RefSeq" id="WP_114044114.1">
    <property type="nucleotide sequence ID" value="NZ_CP025198.1"/>
</dbReference>
<dbReference type="GO" id="GO:0046677">
    <property type="term" value="P:response to antibiotic"/>
    <property type="evidence" value="ECO:0007669"/>
    <property type="project" value="InterPro"/>
</dbReference>
<dbReference type="GO" id="GO:0003700">
    <property type="term" value="F:DNA-binding transcription factor activity"/>
    <property type="evidence" value="ECO:0007669"/>
    <property type="project" value="TreeGrafter"/>
</dbReference>
<accession>A0A344URY7</accession>
<dbReference type="GO" id="GO:0000976">
    <property type="term" value="F:transcription cis-regulatory region binding"/>
    <property type="evidence" value="ECO:0007669"/>
    <property type="project" value="TreeGrafter"/>
</dbReference>
<reference evidence="7 8" key="1">
    <citation type="submission" date="2017-12" db="EMBL/GenBank/DDBJ databases">
        <title>The whole genome sequence of the Acidipropionibacterium virtanenii sp. nov. type strain JS278.</title>
        <authorList>
            <person name="Laine P."/>
            <person name="Deptula P."/>
            <person name="Varmanen P."/>
            <person name="Auvinen P."/>
        </authorList>
    </citation>
    <scope>NUCLEOTIDE SEQUENCE [LARGE SCALE GENOMIC DNA]</scope>
    <source>
        <strain evidence="7 8">JS278</strain>
    </source>
</reference>
<dbReference type="SUPFAM" id="SSF46689">
    <property type="entry name" value="Homeodomain-like"/>
    <property type="match status" value="1"/>
</dbReference>
<dbReference type="AlphaFoldDB" id="A0A344URY7"/>
<evidence type="ECO:0000313" key="8">
    <source>
        <dbReference type="Proteomes" id="UP000251995"/>
    </source>
</evidence>
<feature type="DNA-binding region" description="H-T-H motif" evidence="5">
    <location>
        <begin position="35"/>
        <end position="54"/>
    </location>
</feature>
<dbReference type="InterPro" id="IPR001647">
    <property type="entry name" value="HTH_TetR"/>
</dbReference>
<evidence type="ECO:0000256" key="1">
    <source>
        <dbReference type="ARBA" id="ARBA00022491"/>
    </source>
</evidence>
<dbReference type="PROSITE" id="PS50977">
    <property type="entry name" value="HTH_TETR_2"/>
    <property type="match status" value="1"/>
</dbReference>
<dbReference type="Pfam" id="PF02909">
    <property type="entry name" value="TetR_C_1"/>
    <property type="match status" value="1"/>
</dbReference>
<sequence>MNQPRIQGRHAGLNRDQILEAAVALIDAEGRRALSMRRLAQELGVEAMTLYHYVRNKGALEDAIVEHVLAESVEEPDGDGSWQEVLADYARALHRGLLAHPGVVPLFATRPALTPRGVRTLEDLLGILTDAGFTPRTALTMVHATAACVLGQHVGRGDEDAEEATASALPAGEDLPLMRAALADGVPGLEERFQIVLTALVSGYEATLSG</sequence>
<dbReference type="EMBL" id="CP025198">
    <property type="protein sequence ID" value="AXE38035.1"/>
    <property type="molecule type" value="Genomic_DNA"/>
</dbReference>
<gene>
    <name evidence="7" type="primary">tetR_2</name>
    <name evidence="7" type="ORF">JS278_00848</name>
</gene>